<evidence type="ECO:0000313" key="5">
    <source>
        <dbReference type="Proteomes" id="UP000580718"/>
    </source>
</evidence>
<sequence>MSARPSSPSTGAMPTSVRVSVGVLAALALLLLLSALLTTLAWDAVVDAIVDAQSDQSRSEAVTVVQVNLAQSVVFGLLSAVSAFFLARGRGWARWSGLVAGGLLGLITLGATLVTGGIAVTSMLVLVLCAAAVASLLSRTTAAWTR</sequence>
<evidence type="ECO:0000313" key="3">
    <source>
        <dbReference type="EMBL" id="PZA22728.1"/>
    </source>
</evidence>
<dbReference type="Proteomes" id="UP000580718">
    <property type="component" value="Unassembled WGS sequence"/>
</dbReference>
<accession>A0A323VV80</accession>
<organism evidence="3 4">
    <name type="scientific">Modestobacter versicolor</name>
    <dbReference type="NCBI Taxonomy" id="429133"/>
    <lineage>
        <taxon>Bacteria</taxon>
        <taxon>Bacillati</taxon>
        <taxon>Actinomycetota</taxon>
        <taxon>Actinomycetes</taxon>
        <taxon>Geodermatophilales</taxon>
        <taxon>Geodermatophilaceae</taxon>
        <taxon>Modestobacter</taxon>
    </lineage>
</organism>
<reference evidence="2 5" key="2">
    <citation type="submission" date="2020-08" db="EMBL/GenBank/DDBJ databases">
        <title>Sequencing the genomes of 1000 actinobacteria strains.</title>
        <authorList>
            <person name="Klenk H.-P."/>
        </authorList>
    </citation>
    <scope>NUCLEOTIDE SEQUENCE [LARGE SCALE GENOMIC DNA]</scope>
    <source>
        <strain evidence="2 5">DSM 16678</strain>
    </source>
</reference>
<dbReference type="EMBL" id="JACIBU010000001">
    <property type="protein sequence ID" value="MBB3677788.1"/>
    <property type="molecule type" value="Genomic_DNA"/>
</dbReference>
<reference evidence="3 4" key="1">
    <citation type="submission" date="2018-06" db="EMBL/GenBank/DDBJ databases">
        <title>Draft genome sequence of Modestobacter versicolor CP153-2.</title>
        <authorList>
            <person name="Gundlapally S.R."/>
        </authorList>
    </citation>
    <scope>NUCLEOTIDE SEQUENCE [LARGE SCALE GENOMIC DNA]</scope>
    <source>
        <strain evidence="3 4">CP153-2</strain>
    </source>
</reference>
<evidence type="ECO:0000313" key="4">
    <source>
        <dbReference type="Proteomes" id="UP000247602"/>
    </source>
</evidence>
<feature type="transmembrane region" description="Helical" evidence="1">
    <location>
        <begin position="65"/>
        <end position="85"/>
    </location>
</feature>
<keyword evidence="1" id="KW-0472">Membrane</keyword>
<dbReference type="Proteomes" id="UP000247602">
    <property type="component" value="Unassembled WGS sequence"/>
</dbReference>
<dbReference type="AlphaFoldDB" id="A0A323VV80"/>
<dbReference type="EMBL" id="QKNV01000021">
    <property type="protein sequence ID" value="PZA22728.1"/>
    <property type="molecule type" value="Genomic_DNA"/>
</dbReference>
<evidence type="ECO:0000313" key="2">
    <source>
        <dbReference type="EMBL" id="MBB3677788.1"/>
    </source>
</evidence>
<dbReference type="RefSeq" id="WP_110550960.1">
    <property type="nucleotide sequence ID" value="NZ_JACIBU010000001.1"/>
</dbReference>
<feature type="transmembrane region" description="Helical" evidence="1">
    <location>
        <begin position="92"/>
        <end position="111"/>
    </location>
</feature>
<keyword evidence="4" id="KW-1185">Reference proteome</keyword>
<dbReference type="OrthoDB" id="5195498at2"/>
<proteinExistence type="predicted"/>
<feature type="transmembrane region" description="Helical" evidence="1">
    <location>
        <begin position="117"/>
        <end position="137"/>
    </location>
</feature>
<gene>
    <name evidence="3" type="ORF">DMO24_03500</name>
    <name evidence="2" type="ORF">FHX36_003523</name>
</gene>
<comment type="caution">
    <text evidence="3">The sequence shown here is derived from an EMBL/GenBank/DDBJ whole genome shotgun (WGS) entry which is preliminary data.</text>
</comment>
<evidence type="ECO:0000256" key="1">
    <source>
        <dbReference type="SAM" id="Phobius"/>
    </source>
</evidence>
<protein>
    <submittedName>
        <fullName evidence="3">Uncharacterized protein</fullName>
    </submittedName>
</protein>
<name>A0A323VV80_9ACTN</name>
<keyword evidence="1" id="KW-1133">Transmembrane helix</keyword>
<keyword evidence="1" id="KW-0812">Transmembrane</keyword>